<dbReference type="AlphaFoldDB" id="A0A9N9FUW0"/>
<keyword evidence="5" id="KW-0445">Lipid transport</keyword>
<feature type="domain" description="SMP-LTD" evidence="10">
    <location>
        <begin position="1"/>
        <end position="116"/>
    </location>
</feature>
<evidence type="ECO:0000256" key="2">
    <source>
        <dbReference type="ARBA" id="ARBA00022448"/>
    </source>
</evidence>
<dbReference type="GO" id="GO:0015914">
    <property type="term" value="P:phospholipid transport"/>
    <property type="evidence" value="ECO:0007669"/>
    <property type="project" value="TreeGrafter"/>
</dbReference>
<evidence type="ECO:0000256" key="9">
    <source>
        <dbReference type="SAM" id="Phobius"/>
    </source>
</evidence>
<evidence type="ECO:0000256" key="1">
    <source>
        <dbReference type="ARBA" id="ARBA00004370"/>
    </source>
</evidence>
<sequence length="116" mass="13537">MKYEGDMRMTVATELRMNYPSSMFMSLPVRLSITGFSFHATAVIAYLQRRVNFCFLEPKTPNESLLKDVHIESEVGNKEKQVLKNVGKVERFIVDQLRNVIDEEFVFPSYFSIEFD</sequence>
<feature type="non-terminal residue" evidence="11">
    <location>
        <position position="1"/>
    </location>
</feature>
<keyword evidence="6" id="KW-0446">Lipid-binding</keyword>
<keyword evidence="9" id="KW-1133">Transmembrane helix</keyword>
<gene>
    <name evidence="11" type="ORF">POCULU_LOCUS5658</name>
</gene>
<dbReference type="GO" id="GO:0032865">
    <property type="term" value="C:ERMES complex"/>
    <property type="evidence" value="ECO:0007669"/>
    <property type="project" value="InterPro"/>
</dbReference>
<dbReference type="GO" id="GO:1990456">
    <property type="term" value="P:mitochondrion-endoplasmic reticulum membrane tethering"/>
    <property type="evidence" value="ECO:0007669"/>
    <property type="project" value="TreeGrafter"/>
</dbReference>
<evidence type="ECO:0000256" key="7">
    <source>
        <dbReference type="ARBA" id="ARBA00023128"/>
    </source>
</evidence>
<accession>A0A9N9FUW0</accession>
<organism evidence="11 12">
    <name type="scientific">Paraglomus occultum</name>
    <dbReference type="NCBI Taxonomy" id="144539"/>
    <lineage>
        <taxon>Eukaryota</taxon>
        <taxon>Fungi</taxon>
        <taxon>Fungi incertae sedis</taxon>
        <taxon>Mucoromycota</taxon>
        <taxon>Glomeromycotina</taxon>
        <taxon>Glomeromycetes</taxon>
        <taxon>Paraglomerales</taxon>
        <taxon>Paraglomeraceae</taxon>
        <taxon>Paraglomus</taxon>
    </lineage>
</organism>
<protein>
    <submittedName>
        <fullName evidence="11">3244_t:CDS:1</fullName>
    </submittedName>
</protein>
<dbReference type="EMBL" id="CAJVPJ010000900">
    <property type="protein sequence ID" value="CAG8564064.1"/>
    <property type="molecule type" value="Genomic_DNA"/>
</dbReference>
<reference evidence="11" key="1">
    <citation type="submission" date="2021-06" db="EMBL/GenBank/DDBJ databases">
        <authorList>
            <person name="Kallberg Y."/>
            <person name="Tangrot J."/>
            <person name="Rosling A."/>
        </authorList>
    </citation>
    <scope>NUCLEOTIDE SEQUENCE</scope>
    <source>
        <strain evidence="11">IA702</strain>
    </source>
</reference>
<feature type="transmembrane region" description="Helical" evidence="9">
    <location>
        <begin position="27"/>
        <end position="47"/>
    </location>
</feature>
<dbReference type="PANTHER" id="PTHR28204:SF1">
    <property type="entry name" value="MITOCHONDRIAL DISTRIBUTION AND MORPHOLOGY PROTEIN 12"/>
    <property type="match status" value="1"/>
</dbReference>
<evidence type="ECO:0000256" key="5">
    <source>
        <dbReference type="ARBA" id="ARBA00023055"/>
    </source>
</evidence>
<comment type="subcellular location">
    <subcellularLocation>
        <location evidence="1">Membrane</location>
    </subcellularLocation>
</comment>
<name>A0A9N9FUW0_9GLOM</name>
<keyword evidence="2" id="KW-0813">Transport</keyword>
<keyword evidence="4" id="KW-0256">Endoplasmic reticulum</keyword>
<keyword evidence="9" id="KW-0812">Transmembrane</keyword>
<dbReference type="CDD" id="cd21672">
    <property type="entry name" value="SMP_Mdm12"/>
    <property type="match status" value="1"/>
</dbReference>
<dbReference type="InterPro" id="IPR027532">
    <property type="entry name" value="Mdm12"/>
</dbReference>
<keyword evidence="3" id="KW-1000">Mitochondrion outer membrane</keyword>
<proteinExistence type="predicted"/>
<dbReference type="OrthoDB" id="3356905at2759"/>
<dbReference type="GO" id="GO:0008289">
    <property type="term" value="F:lipid binding"/>
    <property type="evidence" value="ECO:0007669"/>
    <property type="project" value="UniProtKB-KW"/>
</dbReference>
<evidence type="ECO:0000256" key="6">
    <source>
        <dbReference type="ARBA" id="ARBA00023121"/>
    </source>
</evidence>
<evidence type="ECO:0000256" key="3">
    <source>
        <dbReference type="ARBA" id="ARBA00022787"/>
    </source>
</evidence>
<dbReference type="PROSITE" id="PS51847">
    <property type="entry name" value="SMP"/>
    <property type="match status" value="1"/>
</dbReference>
<dbReference type="Pfam" id="PF26544">
    <property type="entry name" value="Mdm12"/>
    <property type="match status" value="2"/>
</dbReference>
<dbReference type="GO" id="GO:0007005">
    <property type="term" value="P:mitochondrion organization"/>
    <property type="evidence" value="ECO:0007669"/>
    <property type="project" value="InterPro"/>
</dbReference>
<dbReference type="Proteomes" id="UP000789572">
    <property type="component" value="Unassembled WGS sequence"/>
</dbReference>
<keyword evidence="12" id="KW-1185">Reference proteome</keyword>
<keyword evidence="8 9" id="KW-0472">Membrane</keyword>
<evidence type="ECO:0000259" key="10">
    <source>
        <dbReference type="PROSITE" id="PS51847"/>
    </source>
</evidence>
<evidence type="ECO:0000256" key="4">
    <source>
        <dbReference type="ARBA" id="ARBA00022824"/>
    </source>
</evidence>
<dbReference type="PANTHER" id="PTHR28204">
    <property type="entry name" value="MITOCHONDRIAL DISTRIBUTION AND MORPHOLOGY PROTEIN 12"/>
    <property type="match status" value="1"/>
</dbReference>
<evidence type="ECO:0000313" key="11">
    <source>
        <dbReference type="EMBL" id="CAG8564064.1"/>
    </source>
</evidence>
<evidence type="ECO:0000256" key="8">
    <source>
        <dbReference type="ARBA" id="ARBA00023136"/>
    </source>
</evidence>
<dbReference type="InterPro" id="IPR031468">
    <property type="entry name" value="SMP_LBD"/>
</dbReference>
<keyword evidence="7" id="KW-0496">Mitochondrion</keyword>
<evidence type="ECO:0000313" key="12">
    <source>
        <dbReference type="Proteomes" id="UP000789572"/>
    </source>
</evidence>
<comment type="caution">
    <text evidence="11">The sequence shown here is derived from an EMBL/GenBank/DDBJ whole genome shotgun (WGS) entry which is preliminary data.</text>
</comment>